<gene>
    <name evidence="2" type="ORF">A2924_00455</name>
</gene>
<dbReference type="Proteomes" id="UP000178046">
    <property type="component" value="Unassembled WGS sequence"/>
</dbReference>
<feature type="region of interest" description="Disordered" evidence="1">
    <location>
        <begin position="1"/>
        <end position="31"/>
    </location>
</feature>
<evidence type="ECO:0000313" key="3">
    <source>
        <dbReference type="Proteomes" id="UP000178046"/>
    </source>
</evidence>
<dbReference type="AlphaFoldDB" id="A0A1F5X2M7"/>
<protein>
    <submittedName>
        <fullName evidence="2">Uncharacterized protein</fullName>
    </submittedName>
</protein>
<sequence length="137" mass="16090">MPEYIPEPFLHESWDGNKSAGHEGENQEDSANKIFNQIETDVRSDKELLKYFESAKKAMQRYRLVVQGEKEAREGGLSAKEIEERNQIRRRTHNRMVDDINLLSRQFQQKGLDNSWRRDLGQTNEQIGRWVESLNGI</sequence>
<evidence type="ECO:0000256" key="1">
    <source>
        <dbReference type="SAM" id="MobiDB-lite"/>
    </source>
</evidence>
<reference evidence="2 3" key="1">
    <citation type="journal article" date="2016" name="Nat. Commun.">
        <title>Thousands of microbial genomes shed light on interconnected biogeochemical processes in an aquifer system.</title>
        <authorList>
            <person name="Anantharaman K."/>
            <person name="Brown C.T."/>
            <person name="Hug L.A."/>
            <person name="Sharon I."/>
            <person name="Castelle C.J."/>
            <person name="Probst A.J."/>
            <person name="Thomas B.C."/>
            <person name="Singh A."/>
            <person name="Wilkins M.J."/>
            <person name="Karaoz U."/>
            <person name="Brodie E.L."/>
            <person name="Williams K.H."/>
            <person name="Hubbard S.S."/>
            <person name="Banfield J.F."/>
        </authorList>
    </citation>
    <scope>NUCLEOTIDE SEQUENCE [LARGE SCALE GENOMIC DNA]</scope>
</reference>
<accession>A0A1F5X2M7</accession>
<name>A0A1F5X2M7_9BACT</name>
<organism evidence="2 3">
    <name type="scientific">Candidatus Giovannonibacteria bacterium RIFCSPLOWO2_01_FULL_44_16</name>
    <dbReference type="NCBI Taxonomy" id="1798348"/>
    <lineage>
        <taxon>Bacteria</taxon>
        <taxon>Candidatus Giovannoniibacteriota</taxon>
    </lineage>
</organism>
<proteinExistence type="predicted"/>
<evidence type="ECO:0000313" key="2">
    <source>
        <dbReference type="EMBL" id="OGF82144.1"/>
    </source>
</evidence>
<comment type="caution">
    <text evidence="2">The sequence shown here is derived from an EMBL/GenBank/DDBJ whole genome shotgun (WGS) entry which is preliminary data.</text>
</comment>
<feature type="compositionally biased region" description="Basic and acidic residues" evidence="1">
    <location>
        <begin position="9"/>
        <end position="25"/>
    </location>
</feature>
<dbReference type="EMBL" id="MFIA01000026">
    <property type="protein sequence ID" value="OGF82144.1"/>
    <property type="molecule type" value="Genomic_DNA"/>
</dbReference>